<name>A0A1I3PSA6_9FLAO</name>
<gene>
    <name evidence="1" type="ORF">SAMN05443431_105229</name>
</gene>
<evidence type="ECO:0000313" key="2">
    <source>
        <dbReference type="Proteomes" id="UP000199559"/>
    </source>
</evidence>
<dbReference type="AlphaFoldDB" id="A0A1I3PSA6"/>
<dbReference type="Proteomes" id="UP000199559">
    <property type="component" value="Unassembled WGS sequence"/>
</dbReference>
<accession>A0A1I3PSA6</accession>
<keyword evidence="2" id="KW-1185">Reference proteome</keyword>
<protein>
    <submittedName>
        <fullName evidence="1">Uncharacterized protein</fullName>
    </submittedName>
</protein>
<evidence type="ECO:0000313" key="1">
    <source>
        <dbReference type="EMBL" id="SFJ23866.1"/>
    </source>
</evidence>
<dbReference type="RefSeq" id="WP_090839963.1">
    <property type="nucleotide sequence ID" value="NZ_CANLBQ010000001.1"/>
</dbReference>
<sequence>MKYFLTLSLTLVSYLGFSQEIIVESNTSKPVQVINYPDFDNVYDRLKAISTNINETLVLIDRLDEMRQGQLIINTTNIGKSFEGVTLDIRPSLDIELQNVMYTGTFLNPNGNNRINFKK</sequence>
<reference evidence="2" key="1">
    <citation type="submission" date="2016-10" db="EMBL/GenBank/DDBJ databases">
        <authorList>
            <person name="Varghese N."/>
            <person name="Submissions S."/>
        </authorList>
    </citation>
    <scope>NUCLEOTIDE SEQUENCE [LARGE SCALE GENOMIC DNA]</scope>
    <source>
        <strain evidence="2">DSM 28881</strain>
    </source>
</reference>
<organism evidence="1 2">
    <name type="scientific">Olleya namhaensis</name>
    <dbReference type="NCBI Taxonomy" id="1144750"/>
    <lineage>
        <taxon>Bacteria</taxon>
        <taxon>Pseudomonadati</taxon>
        <taxon>Bacteroidota</taxon>
        <taxon>Flavobacteriia</taxon>
        <taxon>Flavobacteriales</taxon>
        <taxon>Flavobacteriaceae</taxon>
    </lineage>
</organism>
<proteinExistence type="predicted"/>
<dbReference type="STRING" id="1144750.SAMN05443431_105229"/>
<dbReference type="EMBL" id="FORM01000005">
    <property type="protein sequence ID" value="SFJ23866.1"/>
    <property type="molecule type" value="Genomic_DNA"/>
</dbReference>